<dbReference type="Gene3D" id="3.60.10.10">
    <property type="entry name" value="Endonuclease/exonuclease/phosphatase"/>
    <property type="match status" value="1"/>
</dbReference>
<comment type="function">
    <text evidence="5">Fibrinolytic activity; shows preferential cleavage of Arg-Gly bonds in all three fibrinogen chains. Contact with the caterpillars causes severe bleeding, due the anticoagulant effect of the protein.</text>
</comment>
<feature type="signal peptide" evidence="8">
    <location>
        <begin position="1"/>
        <end position="22"/>
    </location>
</feature>
<sequence>MVFHYKIVIVLVTVCLVKCSLSKDLNHDIRNYKEKSSTDIGIIRKPRGYGSHHYDPHVHNTQEHPAQPINVYYHHSAQTHTWRYTAPVPVHGHYGHAPQPSTPHVPHSYYDLPYKTEDYDFPEHDTVVHEDEYYHEPPPSQMNIFFDAAHRIPTDIKTFIQDFHKTNLNDDDILKFKQTNTYFENSDDLKKHNIATQSSDERLQTKTDNTCRENLQTTTPSINTNGNNDKSDVSSDRARDDSNSEPVDGRMQTFTTTTIPSTEETSEQDRILLKNIPSETENSTTTGGFAVRLQDVFSNEILPTDPCTPYNPETPDFSANGLKTNQISEAQRAEESRKRGLLLGSAFAYGGRSTAIGEFPHMGAIGWRAADPNATAWVFKCGSTLISPKFVLTAAHCTHIPIDSTIAESEPKIVRLGDKNIVSGVAAYDVEILRSIVHPMYESPKKYYDIALIELSREVGFTNGIRPACLWNDFETNSLENTTVTGWGAVNKVPGGSSGPGDDGSRVSPGAGGAKNPRAGPIPRQTTMAKEKYPDYLNIVTYNVRTLSKDERLVELDNALKEVKWDIVGLSEVRRLGEETMERENDVFFHFGETSGLYGVGFLVAKKWKDNIIEFIGYSERIAVLKLHIANKKHLTLVQTYAPTSAHSDDEVEEYYDLLNKACDEHRGTWNMVLGDFNAKIGLRQELDNTDILGPHGLGSRNDRGSRFIQFAFGRSLKITNTFFFKKQQRRWTWVSPDCNTKNEIDYILSSSLEIVKDVSVINQFKFSSDHRPLRAKISLNLKIERKIQFKKQIKKLDKLTFINNADKFKLELKKQFDNLTIDIDDVNDQYGKIQKALKVASARIKPDRRNNNKLSKNTIALIEEREKFDKCTEEYNLKDKQVKRSIRKDIRTFNTKLVEIALQTHSSLRVAKNGAQTCKKWITGLRDDKGVKHNKVDKVLDICTQFYKNLYSDASKTETTTTNYVCPDTIHPITGSEVYAVLKSMKYDKSPGQDGITTEALKVGKSVLLPHITNLCNTILYKGTLPQNLCLAHIVLI</sequence>
<dbReference type="InterPro" id="IPR005135">
    <property type="entry name" value="Endo/exonuclease/phosphatase"/>
</dbReference>
<evidence type="ECO:0000313" key="11">
    <source>
        <dbReference type="Proteomes" id="UP000653454"/>
    </source>
</evidence>
<dbReference type="CDD" id="cd09076">
    <property type="entry name" value="L1-EN"/>
    <property type="match status" value="1"/>
</dbReference>
<dbReference type="SUPFAM" id="SSF50494">
    <property type="entry name" value="Trypsin-like serine proteases"/>
    <property type="match status" value="1"/>
</dbReference>
<feature type="region of interest" description="Disordered" evidence="7">
    <location>
        <begin position="492"/>
        <end position="524"/>
    </location>
</feature>
<evidence type="ECO:0000259" key="9">
    <source>
        <dbReference type="PROSITE" id="PS50240"/>
    </source>
</evidence>
<dbReference type="SMART" id="SM00020">
    <property type="entry name" value="Tryp_SPc"/>
    <property type="match status" value="1"/>
</dbReference>
<dbReference type="InterPro" id="IPR036691">
    <property type="entry name" value="Endo/exonu/phosph_ase_sf"/>
</dbReference>
<evidence type="ECO:0000313" key="10">
    <source>
        <dbReference type="EMBL" id="CAG9130129.1"/>
    </source>
</evidence>
<keyword evidence="6" id="KW-1205">Fibrinolytic toxin</keyword>
<keyword evidence="2" id="KW-0800">Toxin</keyword>
<evidence type="ECO:0000256" key="7">
    <source>
        <dbReference type="SAM" id="MobiDB-lite"/>
    </source>
</evidence>
<dbReference type="InterPro" id="IPR009003">
    <property type="entry name" value="Peptidase_S1_PA"/>
</dbReference>
<gene>
    <name evidence="10" type="ORF">PLXY2_LOCUS9788</name>
</gene>
<evidence type="ECO:0000256" key="5">
    <source>
        <dbReference type="ARBA" id="ARBA00055534"/>
    </source>
</evidence>
<comment type="caution">
    <text evidence="10">The sequence shown here is derived from an EMBL/GenBank/DDBJ whole genome shotgun (WGS) entry which is preliminary data.</text>
</comment>
<dbReference type="GO" id="GO:0004252">
    <property type="term" value="F:serine-type endopeptidase activity"/>
    <property type="evidence" value="ECO:0007669"/>
    <property type="project" value="InterPro"/>
</dbReference>
<keyword evidence="11" id="KW-1185">Reference proteome</keyword>
<dbReference type="Pfam" id="PF00089">
    <property type="entry name" value="Trypsin"/>
    <property type="match status" value="1"/>
</dbReference>
<protein>
    <submittedName>
        <fullName evidence="10">(diamondback moth) hypothetical protein</fullName>
    </submittedName>
</protein>
<dbReference type="InterPro" id="IPR018114">
    <property type="entry name" value="TRYPSIN_HIS"/>
</dbReference>
<dbReference type="PANTHER" id="PTHR24252">
    <property type="entry name" value="ACROSIN-RELATED"/>
    <property type="match status" value="1"/>
</dbReference>
<dbReference type="SUPFAM" id="SSF56219">
    <property type="entry name" value="DNase I-like"/>
    <property type="match status" value="1"/>
</dbReference>
<evidence type="ECO:0000256" key="4">
    <source>
        <dbReference type="ARBA" id="ARBA00023240"/>
    </source>
</evidence>
<dbReference type="GO" id="GO:0090729">
    <property type="term" value="F:toxin activity"/>
    <property type="evidence" value="ECO:0007669"/>
    <property type="project" value="UniProtKB-KW"/>
</dbReference>
<evidence type="ECO:0000256" key="6">
    <source>
        <dbReference type="ARBA" id="ARBA00084094"/>
    </source>
</evidence>
<proteinExistence type="predicted"/>
<feature type="compositionally biased region" description="Basic and acidic residues" evidence="7">
    <location>
        <begin position="199"/>
        <end position="211"/>
    </location>
</feature>
<dbReference type="EMBL" id="CAJHNJ030000040">
    <property type="protein sequence ID" value="CAG9130129.1"/>
    <property type="molecule type" value="Genomic_DNA"/>
</dbReference>
<evidence type="ECO:0000256" key="2">
    <source>
        <dbReference type="ARBA" id="ARBA00022656"/>
    </source>
</evidence>
<dbReference type="PRINTS" id="PR00722">
    <property type="entry name" value="CHYMOTRYPSIN"/>
</dbReference>
<dbReference type="InterPro" id="IPR001314">
    <property type="entry name" value="Peptidase_S1A"/>
</dbReference>
<dbReference type="GO" id="GO:0005576">
    <property type="term" value="C:extracellular region"/>
    <property type="evidence" value="ECO:0007669"/>
    <property type="project" value="UniProtKB-SubCell"/>
</dbReference>
<feature type="region of interest" description="Disordered" evidence="7">
    <location>
        <begin position="193"/>
        <end position="268"/>
    </location>
</feature>
<keyword evidence="4" id="KW-1199">Hemostasis impairing toxin</keyword>
<accession>A0A8S4FTZ1</accession>
<dbReference type="Gene3D" id="2.40.10.10">
    <property type="entry name" value="Trypsin-like serine proteases"/>
    <property type="match status" value="1"/>
</dbReference>
<dbReference type="GO" id="GO:0006508">
    <property type="term" value="P:proteolysis"/>
    <property type="evidence" value="ECO:0007669"/>
    <property type="project" value="InterPro"/>
</dbReference>
<dbReference type="Proteomes" id="UP000653454">
    <property type="component" value="Unassembled WGS sequence"/>
</dbReference>
<keyword evidence="3" id="KW-1015">Disulfide bond</keyword>
<feature type="domain" description="Peptidase S1" evidence="9">
    <location>
        <begin position="348"/>
        <end position="664"/>
    </location>
</feature>
<comment type="subcellular location">
    <subcellularLocation>
        <location evidence="1">Secreted</location>
        <location evidence="1">Extracellular space</location>
    </subcellularLocation>
</comment>
<feature type="compositionally biased region" description="Low complexity" evidence="7">
    <location>
        <begin position="253"/>
        <end position="263"/>
    </location>
</feature>
<keyword evidence="8" id="KW-0732">Signal</keyword>
<evidence type="ECO:0000256" key="1">
    <source>
        <dbReference type="ARBA" id="ARBA00004239"/>
    </source>
</evidence>
<feature type="compositionally biased region" description="Polar residues" evidence="7">
    <location>
        <begin position="212"/>
        <end position="228"/>
    </location>
</feature>
<dbReference type="PROSITE" id="PS00134">
    <property type="entry name" value="TRYPSIN_HIS"/>
    <property type="match status" value="1"/>
</dbReference>
<organism evidence="10 11">
    <name type="scientific">Plutella xylostella</name>
    <name type="common">Diamondback moth</name>
    <name type="synonym">Plutella maculipennis</name>
    <dbReference type="NCBI Taxonomy" id="51655"/>
    <lineage>
        <taxon>Eukaryota</taxon>
        <taxon>Metazoa</taxon>
        <taxon>Ecdysozoa</taxon>
        <taxon>Arthropoda</taxon>
        <taxon>Hexapoda</taxon>
        <taxon>Insecta</taxon>
        <taxon>Pterygota</taxon>
        <taxon>Neoptera</taxon>
        <taxon>Endopterygota</taxon>
        <taxon>Lepidoptera</taxon>
        <taxon>Glossata</taxon>
        <taxon>Ditrysia</taxon>
        <taxon>Yponomeutoidea</taxon>
        <taxon>Plutellidae</taxon>
        <taxon>Plutella</taxon>
    </lineage>
</organism>
<dbReference type="PROSITE" id="PS50240">
    <property type="entry name" value="TRYPSIN_DOM"/>
    <property type="match status" value="1"/>
</dbReference>
<dbReference type="AlphaFoldDB" id="A0A8S4FTZ1"/>
<dbReference type="PANTHER" id="PTHR24252:SF7">
    <property type="entry name" value="HYALIN"/>
    <property type="match status" value="1"/>
</dbReference>
<name>A0A8S4FTZ1_PLUXY</name>
<feature type="compositionally biased region" description="Basic and acidic residues" evidence="7">
    <location>
        <begin position="229"/>
        <end position="242"/>
    </location>
</feature>
<evidence type="ECO:0000256" key="8">
    <source>
        <dbReference type="SAM" id="SignalP"/>
    </source>
</evidence>
<dbReference type="InterPro" id="IPR043504">
    <property type="entry name" value="Peptidase_S1_PA_chymotrypsin"/>
</dbReference>
<feature type="chain" id="PRO_5035750207" evidence="8">
    <location>
        <begin position="23"/>
        <end position="1038"/>
    </location>
</feature>
<reference evidence="10" key="1">
    <citation type="submission" date="2020-11" db="EMBL/GenBank/DDBJ databases">
        <authorList>
            <person name="Whiteford S."/>
        </authorList>
    </citation>
    <scope>NUCLEOTIDE SEQUENCE</scope>
</reference>
<evidence type="ECO:0000256" key="3">
    <source>
        <dbReference type="ARBA" id="ARBA00023157"/>
    </source>
</evidence>
<dbReference type="FunFam" id="2.40.10.10:FF:000068">
    <property type="entry name" value="transmembrane protease serine 2"/>
    <property type="match status" value="1"/>
</dbReference>
<dbReference type="Pfam" id="PF03372">
    <property type="entry name" value="Exo_endo_phos"/>
    <property type="match status" value="1"/>
</dbReference>
<dbReference type="InterPro" id="IPR001254">
    <property type="entry name" value="Trypsin_dom"/>
</dbReference>